<sequence>MSAGTGEAPAKRVVVVGGGIIGVSTATHLQRDGASVVLVTEDGLASGASGRSLSWLNSAGARSDAYHALRVAGIDRYRTLFAADPSREWLRFDGGVYWARAGQRAKAEDRHRHEVAHGYDSRLVAPSALPEHAPGVDPAAVPEVAVVNRGEGWVSLPELIAYLADEFTRRGGELVTQAGKATVVVEDGAARGVTTAEGRRFDADAVVVACGAATPAVVADLGVTIADGSPLSMLVVTEPVDAEVTTVLNTPRAAVRPHPGGAYALDHSWYESQITEAPDGGCTIDEAVVKELTAEASALFAGDVTLTPASWKLGRKPIPGDGEPVFGELAHVPGCFVGFTHSGATLGLIAGELLSYEILTGAEHPMLAPFRPERFETPNRTP</sequence>
<dbReference type="Gene3D" id="3.30.9.10">
    <property type="entry name" value="D-Amino Acid Oxidase, subunit A, domain 2"/>
    <property type="match status" value="1"/>
</dbReference>
<evidence type="ECO:0000313" key="3">
    <source>
        <dbReference type="EMBL" id="GAA0462577.1"/>
    </source>
</evidence>
<protein>
    <submittedName>
        <fullName evidence="3">FAD-dependent oxidoreductase</fullName>
    </submittedName>
</protein>
<dbReference type="RefSeq" id="WP_346095270.1">
    <property type="nucleotide sequence ID" value="NZ_BAAABY010000023.1"/>
</dbReference>
<dbReference type="EMBL" id="BAAABY010000023">
    <property type="protein sequence ID" value="GAA0462577.1"/>
    <property type="molecule type" value="Genomic_DNA"/>
</dbReference>
<evidence type="ECO:0000256" key="1">
    <source>
        <dbReference type="ARBA" id="ARBA00023002"/>
    </source>
</evidence>
<dbReference type="InterPro" id="IPR036188">
    <property type="entry name" value="FAD/NAD-bd_sf"/>
</dbReference>
<dbReference type="Pfam" id="PF01266">
    <property type="entry name" value="DAO"/>
    <property type="match status" value="1"/>
</dbReference>
<keyword evidence="1" id="KW-0560">Oxidoreductase</keyword>
<dbReference type="SUPFAM" id="SSF51905">
    <property type="entry name" value="FAD/NAD(P)-binding domain"/>
    <property type="match status" value="1"/>
</dbReference>
<dbReference type="PANTHER" id="PTHR13847">
    <property type="entry name" value="SARCOSINE DEHYDROGENASE-RELATED"/>
    <property type="match status" value="1"/>
</dbReference>
<proteinExistence type="predicted"/>
<dbReference type="Gene3D" id="3.50.50.60">
    <property type="entry name" value="FAD/NAD(P)-binding domain"/>
    <property type="match status" value="1"/>
</dbReference>
<keyword evidence="4" id="KW-1185">Reference proteome</keyword>
<gene>
    <name evidence="3" type="ORF">GCM10010361_28040</name>
</gene>
<feature type="domain" description="FAD dependent oxidoreductase" evidence="2">
    <location>
        <begin position="12"/>
        <end position="356"/>
    </location>
</feature>
<organism evidence="3 4">
    <name type="scientific">Streptomyces olivaceiscleroticus</name>
    <dbReference type="NCBI Taxonomy" id="68245"/>
    <lineage>
        <taxon>Bacteria</taxon>
        <taxon>Bacillati</taxon>
        <taxon>Actinomycetota</taxon>
        <taxon>Actinomycetes</taxon>
        <taxon>Kitasatosporales</taxon>
        <taxon>Streptomycetaceae</taxon>
        <taxon>Streptomyces</taxon>
    </lineage>
</organism>
<comment type="caution">
    <text evidence="3">The sequence shown here is derived from an EMBL/GenBank/DDBJ whole genome shotgun (WGS) entry which is preliminary data.</text>
</comment>
<dbReference type="InterPro" id="IPR006076">
    <property type="entry name" value="FAD-dep_OxRdtase"/>
</dbReference>
<evidence type="ECO:0000313" key="4">
    <source>
        <dbReference type="Proteomes" id="UP001500909"/>
    </source>
</evidence>
<name>A0ABP3JU71_9ACTN</name>
<dbReference type="PANTHER" id="PTHR13847:SF289">
    <property type="entry name" value="GLYCINE OXIDASE"/>
    <property type="match status" value="1"/>
</dbReference>
<reference evidence="4" key="1">
    <citation type="journal article" date="2019" name="Int. J. Syst. Evol. Microbiol.">
        <title>The Global Catalogue of Microorganisms (GCM) 10K type strain sequencing project: providing services to taxonomists for standard genome sequencing and annotation.</title>
        <authorList>
            <consortium name="The Broad Institute Genomics Platform"/>
            <consortium name="The Broad Institute Genome Sequencing Center for Infectious Disease"/>
            <person name="Wu L."/>
            <person name="Ma J."/>
        </authorList>
    </citation>
    <scope>NUCLEOTIDE SEQUENCE [LARGE SCALE GENOMIC DNA]</scope>
    <source>
        <strain evidence="4">JCM 4805</strain>
    </source>
</reference>
<evidence type="ECO:0000259" key="2">
    <source>
        <dbReference type="Pfam" id="PF01266"/>
    </source>
</evidence>
<dbReference type="Proteomes" id="UP001500909">
    <property type="component" value="Unassembled WGS sequence"/>
</dbReference>
<accession>A0ABP3JU71</accession>